<accession>A0A9Q8RMX7</accession>
<gene>
    <name evidence="1" type="ORF">MAL03_01575</name>
</gene>
<sequence length="71" mass="8007">MSEEKYLNSGIVLKLCQRCGQSFGCGAAFYSCECFSINLSSEVRNQIKNNYDDCLCISCLKELESFKKVNC</sequence>
<protein>
    <submittedName>
        <fullName evidence="1">Cysteine-rich CWC family protein</fullName>
    </submittedName>
</protein>
<dbReference type="InterPro" id="IPR032720">
    <property type="entry name" value="Cys_rich_CWC"/>
</dbReference>
<reference evidence="1" key="1">
    <citation type="submission" date="2022-02" db="EMBL/GenBank/DDBJ databases">
        <title>The genetically variable rfb locus in Leptospira is a mobile cassette and a molecular signature of serovar identity.</title>
        <authorList>
            <person name="Nieves C."/>
            <person name="Vincent A.T."/>
            <person name="Zarantonelli L."/>
            <person name="Picardeau M."/>
            <person name="Veyrier F.J."/>
            <person name="Buschiazzo A."/>
        </authorList>
    </citation>
    <scope>NUCLEOTIDE SEQUENCE</scope>
    <source>
        <strain evidence="1">IP1512017</strain>
    </source>
</reference>
<evidence type="ECO:0000313" key="2">
    <source>
        <dbReference type="Proteomes" id="UP000829829"/>
    </source>
</evidence>
<dbReference type="Proteomes" id="UP000829829">
    <property type="component" value="Chromosome 1"/>
</dbReference>
<dbReference type="Pfam" id="PF14375">
    <property type="entry name" value="Cys_rich_CWC"/>
    <property type="match status" value="1"/>
</dbReference>
<dbReference type="AlphaFoldDB" id="A0A9Q8RMX7"/>
<dbReference type="RefSeq" id="WP_002154271.1">
    <property type="nucleotide sequence ID" value="NZ_CP091928.1"/>
</dbReference>
<proteinExistence type="predicted"/>
<evidence type="ECO:0000313" key="1">
    <source>
        <dbReference type="EMBL" id="UOG56941.1"/>
    </source>
</evidence>
<dbReference type="PROSITE" id="PS51257">
    <property type="entry name" value="PROKAR_LIPOPROTEIN"/>
    <property type="match status" value="1"/>
</dbReference>
<organism evidence="1 2">
    <name type="scientific">Leptospira noguchii</name>
    <dbReference type="NCBI Taxonomy" id="28182"/>
    <lineage>
        <taxon>Bacteria</taxon>
        <taxon>Pseudomonadati</taxon>
        <taxon>Spirochaetota</taxon>
        <taxon>Spirochaetia</taxon>
        <taxon>Leptospirales</taxon>
        <taxon>Leptospiraceae</taxon>
        <taxon>Leptospira</taxon>
    </lineage>
</organism>
<dbReference type="EMBL" id="CP091957">
    <property type="protein sequence ID" value="UOG56941.1"/>
    <property type="molecule type" value="Genomic_DNA"/>
</dbReference>
<name>A0A9Q8RMX7_9LEPT</name>